<dbReference type="Proteomes" id="UP000284472">
    <property type="component" value="Unassembled WGS sequence"/>
</dbReference>
<dbReference type="EMBL" id="QSIR01000018">
    <property type="protein sequence ID" value="RHD04620.1"/>
    <property type="molecule type" value="Genomic_DNA"/>
</dbReference>
<dbReference type="AlphaFoldDB" id="A0A3E4UUU5"/>
<evidence type="ECO:0000313" key="2">
    <source>
        <dbReference type="EMBL" id="RHD04620.1"/>
    </source>
</evidence>
<name>A0A3E4UUU5_MEDGN</name>
<evidence type="ECO:0000313" key="4">
    <source>
        <dbReference type="Proteomes" id="UP000260808"/>
    </source>
</evidence>
<sequence>MSELKELLEKVKLENIMAFMIYGADSRRDAFENYEKEIEKSYDEIFYRLEHLYSEADRKDDKLFDVVADFAMLHDDIYFEAGVLVGFQLFKNLEQEYQKHGEDSILNIVLKPKGKKSVLEEIAGYRMDTALEETLRTDKKYQEATKRISEKVKKVDRNDFSAKQWEVIDEALSACNKKSSEYGRVAYMQGISDTVNLFKEALLLI</sequence>
<evidence type="ECO:0000313" key="5">
    <source>
        <dbReference type="Proteomes" id="UP000283981"/>
    </source>
</evidence>
<dbReference type="Proteomes" id="UP000260808">
    <property type="component" value="Unassembled WGS sequence"/>
</dbReference>
<dbReference type="EMBL" id="QSSX01000082">
    <property type="protein sequence ID" value="RGM16568.1"/>
    <property type="molecule type" value="Genomic_DNA"/>
</dbReference>
<gene>
    <name evidence="3" type="ORF">DW243_05895</name>
    <name evidence="2" type="ORF">DW812_11750</name>
    <name evidence="1" type="ORF">DXC31_17150</name>
</gene>
<evidence type="ECO:0000313" key="6">
    <source>
        <dbReference type="Proteomes" id="UP000284472"/>
    </source>
</evidence>
<comment type="caution">
    <text evidence="1">The sequence shown here is derived from an EMBL/GenBank/DDBJ whole genome shotgun (WGS) entry which is preliminary data.</text>
</comment>
<proteinExistence type="predicted"/>
<dbReference type="EMBL" id="QRIS01000008">
    <property type="protein sequence ID" value="RHG85975.1"/>
    <property type="molecule type" value="Genomic_DNA"/>
</dbReference>
<protein>
    <submittedName>
        <fullName evidence="1">Uncharacterized protein</fullName>
    </submittedName>
</protein>
<organism evidence="1 4">
    <name type="scientific">Mediterraneibacter gnavus</name>
    <name type="common">Ruminococcus gnavus</name>
    <dbReference type="NCBI Taxonomy" id="33038"/>
    <lineage>
        <taxon>Bacteria</taxon>
        <taxon>Bacillati</taxon>
        <taxon>Bacillota</taxon>
        <taxon>Clostridia</taxon>
        <taxon>Lachnospirales</taxon>
        <taxon>Lachnospiraceae</taxon>
        <taxon>Mediterraneibacter</taxon>
    </lineage>
</organism>
<reference evidence="4 5" key="1">
    <citation type="submission" date="2018-08" db="EMBL/GenBank/DDBJ databases">
        <title>A genome reference for cultivated species of the human gut microbiota.</title>
        <authorList>
            <person name="Zou Y."/>
            <person name="Xue W."/>
            <person name="Luo G."/>
        </authorList>
    </citation>
    <scope>NUCLEOTIDE SEQUENCE [LARGE SCALE GENOMIC DNA]</scope>
    <source>
        <strain evidence="3 5">AM21-18</strain>
        <strain evidence="2 6">AM32-6</strain>
        <strain evidence="1 4">TF01-20-2</strain>
    </source>
</reference>
<dbReference type="Proteomes" id="UP000283981">
    <property type="component" value="Unassembled WGS sequence"/>
</dbReference>
<evidence type="ECO:0000313" key="3">
    <source>
        <dbReference type="EMBL" id="RHG85975.1"/>
    </source>
</evidence>
<accession>A0A3E4UUU5</accession>
<evidence type="ECO:0000313" key="1">
    <source>
        <dbReference type="EMBL" id="RGM16568.1"/>
    </source>
</evidence>
<dbReference type="RefSeq" id="WP_009245618.1">
    <property type="nucleotide sequence ID" value="NZ_CABHNE010000051.1"/>
</dbReference>